<keyword evidence="2" id="KW-1185">Reference proteome</keyword>
<accession>A0ACC3C2X5</accession>
<reference evidence="1" key="1">
    <citation type="submission" date="2019-11" db="EMBL/GenBank/DDBJ databases">
        <title>Nori genome reveals adaptations in red seaweeds to the harsh intertidal environment.</title>
        <authorList>
            <person name="Wang D."/>
            <person name="Mao Y."/>
        </authorList>
    </citation>
    <scope>NUCLEOTIDE SEQUENCE</scope>
    <source>
        <tissue evidence="1">Gametophyte</tissue>
    </source>
</reference>
<dbReference type="EMBL" id="CM020619">
    <property type="protein sequence ID" value="KAK1864335.1"/>
    <property type="molecule type" value="Genomic_DNA"/>
</dbReference>
<evidence type="ECO:0000313" key="2">
    <source>
        <dbReference type="Proteomes" id="UP000798662"/>
    </source>
</evidence>
<sequence length="1077" mass="108063">MGPSFRPLAFLAAAAAAATVATAATLRVNAGGDPTGDYLADSSPAAVVAGGARYDPPPAPAGTAPTPITNATASGVDDEAVLRSHHWGPTFAYGIPVTPGTYTIAAHWAETYGPASTAGARVFDVTVGGAPDAMVPAWTSVDVAAAVGGNAALTLTKTVSVATEALLVHFTGTTQNAFVSALTITTEDGSFTGAAGSPQPPAAVVTPTPAAVVSPTPAAVVTPTPEVVETPTPAPVDGSAPIGPVGVPPGELDAPGEPDDGAHAVPAGPYTAVADADDGSAEVTLDGRGSHTHNTGGDDDDDDGDEEGGALPGFGGLLAFTWSIFDTKEILGVEPTLTRRFPKGETHVMLTVKDYQGDIHSYDTTVTVTDGVTDGLVCYVHKGLTDLPPVGVAPSVAPAHVVVAPAVAFKGLADWGKFSYAAGDWLARCVGTVTAPAGGAGAAGLLAVKAGSGSARVAVEGTAVPAGGVASLPAGTHAVEVVYAHPAGGDAALSVTAPAGALAHSAGEVLPVITGMTPATGALTGGGTVRLTGFGFLPGETVDVGGTAATILEDVAGETTAGEVSFTVPPRDADGAVPVTVTTRVGTSNAVTFTYSSAASAPVTPVYEETVLKGEDGEEFKLGGGTSIAVGPDGRVYIGNAGQGRVHKLDVDFLTHTVTKACSVELGGQILGVAFSPADHAASPTLLVSVGDLKGGNWKSGKVVGLPSLPTGCFGTPKDIVTGLPVQVGHDHSVGRPAFDQNGDMLLPVGGMTNAGVKHPKSGDVAESPLSGAVVKVALSKGAAFDGKITYSTNDPASAKQTGGDVSVWASGVRNGLNVERHSSGTYWLVDNGANAGYGDVSVTCNKAVSFKNAGDNNDRLLKLEEGGYYGHPNPNRGDKDERQCTYRKPNVQAPGFTPPEHLFKASTNGIAEQRTNVFGGAVKGHLFFSKFATGEEGVTHTAPVSATGKLGTVTVVKSYSGLNIAVTPFGSLYMPRVHQGKVVVLAAKYQTAGQGPMVMSVTPNRGRRAGGYRVYVAGHNLPEGAAVSFSGAPCTDVQRVGEVGLTCTMPEGTGKVAAEVAGVPVADGHDFEYLDV</sequence>
<organism evidence="1 2">
    <name type="scientific">Pyropia yezoensis</name>
    <name type="common">Susabi-nori</name>
    <name type="synonym">Porphyra yezoensis</name>
    <dbReference type="NCBI Taxonomy" id="2788"/>
    <lineage>
        <taxon>Eukaryota</taxon>
        <taxon>Rhodophyta</taxon>
        <taxon>Bangiophyceae</taxon>
        <taxon>Bangiales</taxon>
        <taxon>Bangiaceae</taxon>
        <taxon>Pyropia</taxon>
    </lineage>
</organism>
<name>A0ACC3C2X5_PYRYE</name>
<dbReference type="Proteomes" id="UP000798662">
    <property type="component" value="Chromosome 2"/>
</dbReference>
<proteinExistence type="predicted"/>
<gene>
    <name evidence="1" type="ORF">I4F81_006883</name>
</gene>
<evidence type="ECO:0000313" key="1">
    <source>
        <dbReference type="EMBL" id="KAK1864335.1"/>
    </source>
</evidence>
<comment type="caution">
    <text evidence="1">The sequence shown here is derived from an EMBL/GenBank/DDBJ whole genome shotgun (WGS) entry which is preliminary data.</text>
</comment>
<protein>
    <submittedName>
        <fullName evidence="1">Uncharacterized protein</fullName>
    </submittedName>
</protein>